<gene>
    <name evidence="1" type="ORF">SO802_015051</name>
</gene>
<keyword evidence="2" id="KW-1185">Reference proteome</keyword>
<accession>A0AAW2CWS0</accession>
<dbReference type="PANTHER" id="PTHR33116:SF84">
    <property type="entry name" value="RNA-DIRECTED DNA POLYMERASE"/>
    <property type="match status" value="1"/>
</dbReference>
<evidence type="ECO:0000313" key="1">
    <source>
        <dbReference type="EMBL" id="KAL0001270.1"/>
    </source>
</evidence>
<comment type="caution">
    <text evidence="1">The sequence shown here is derived from an EMBL/GenBank/DDBJ whole genome shotgun (WGS) entry which is preliminary data.</text>
</comment>
<dbReference type="PANTHER" id="PTHR33116">
    <property type="entry name" value="REVERSE TRANSCRIPTASE ZINC-BINDING DOMAIN-CONTAINING PROTEIN-RELATED-RELATED"/>
    <property type="match status" value="1"/>
</dbReference>
<name>A0AAW2CWS0_9ROSI</name>
<dbReference type="AlphaFoldDB" id="A0AAW2CWS0"/>
<protein>
    <recommendedName>
        <fullName evidence="3">Reverse transcriptase domain-containing protein</fullName>
    </recommendedName>
</protein>
<dbReference type="EMBL" id="JAZDWU010000005">
    <property type="protein sequence ID" value="KAL0001270.1"/>
    <property type="molecule type" value="Genomic_DNA"/>
</dbReference>
<organism evidence="1 2">
    <name type="scientific">Lithocarpus litseifolius</name>
    <dbReference type="NCBI Taxonomy" id="425828"/>
    <lineage>
        <taxon>Eukaryota</taxon>
        <taxon>Viridiplantae</taxon>
        <taxon>Streptophyta</taxon>
        <taxon>Embryophyta</taxon>
        <taxon>Tracheophyta</taxon>
        <taxon>Spermatophyta</taxon>
        <taxon>Magnoliopsida</taxon>
        <taxon>eudicotyledons</taxon>
        <taxon>Gunneridae</taxon>
        <taxon>Pentapetalae</taxon>
        <taxon>rosids</taxon>
        <taxon>fabids</taxon>
        <taxon>Fagales</taxon>
        <taxon>Fagaceae</taxon>
        <taxon>Lithocarpus</taxon>
    </lineage>
</organism>
<evidence type="ECO:0000313" key="2">
    <source>
        <dbReference type="Proteomes" id="UP001459277"/>
    </source>
</evidence>
<reference evidence="1 2" key="1">
    <citation type="submission" date="2024-01" db="EMBL/GenBank/DDBJ databases">
        <title>A telomere-to-telomere, gap-free genome of sweet tea (Lithocarpus litseifolius).</title>
        <authorList>
            <person name="Zhou J."/>
        </authorList>
    </citation>
    <scope>NUCLEOTIDE SEQUENCE [LARGE SCALE GENOMIC DNA]</scope>
    <source>
        <strain evidence="1">Zhou-2022a</strain>
        <tissue evidence="1">Leaf</tissue>
    </source>
</reference>
<proteinExistence type="predicted"/>
<sequence>MYGGHTREVSAIGIPPIFVKWVKGCITTPQFSIATNGNFMLFTSAHEPSMRIVLNFSDEFHSLFGLDVNQQKSELFFLGVDGDLRKQIVSLLGFCIGKLTMRYLGVPLMLWELFLNIVNIFLREFRAEFGLGLSSISILQEDFN</sequence>
<dbReference type="Proteomes" id="UP001459277">
    <property type="component" value="Unassembled WGS sequence"/>
</dbReference>
<evidence type="ECO:0008006" key="3">
    <source>
        <dbReference type="Google" id="ProtNLM"/>
    </source>
</evidence>